<name>A0A0G3H5K0_9CORY</name>
<keyword evidence="7" id="KW-1185">Reference proteome</keyword>
<proteinExistence type="predicted"/>
<evidence type="ECO:0000259" key="5">
    <source>
        <dbReference type="PROSITE" id="PS50937"/>
    </source>
</evidence>
<dbReference type="Proteomes" id="UP000035540">
    <property type="component" value="Chromosome"/>
</dbReference>
<dbReference type="KEGG" id="cted:CTEST_02950"/>
<dbReference type="Gene3D" id="1.10.1660.10">
    <property type="match status" value="1"/>
</dbReference>
<dbReference type="PATRIC" id="fig|136857.5.peg.582"/>
<dbReference type="GO" id="GO:0003677">
    <property type="term" value="F:DNA binding"/>
    <property type="evidence" value="ECO:0007669"/>
    <property type="project" value="UniProtKB-KW"/>
</dbReference>
<accession>A0A0G3H5K0</accession>
<reference evidence="6 7" key="1">
    <citation type="journal article" date="2015" name="Genome Announc.">
        <title>Complete Genome Sequence of the Type Strain Corynebacterium testudinoris DSM 44614, Recovered from Necrotic Lesions in the Mouth of a Tortoise.</title>
        <authorList>
            <person name="Ruckert C."/>
            <person name="Kriete M."/>
            <person name="Jaenicke S."/>
            <person name="Winkler A."/>
            <person name="Tauch A."/>
        </authorList>
    </citation>
    <scope>NUCLEOTIDE SEQUENCE [LARGE SCALE GENOMIC DNA]</scope>
    <source>
        <strain evidence="6 7">DSM 44614</strain>
    </source>
</reference>
<evidence type="ECO:0000313" key="7">
    <source>
        <dbReference type="Proteomes" id="UP000035540"/>
    </source>
</evidence>
<dbReference type="InterPro" id="IPR000551">
    <property type="entry name" value="MerR-type_HTH_dom"/>
</dbReference>
<dbReference type="InterPro" id="IPR047057">
    <property type="entry name" value="MerR_fam"/>
</dbReference>
<dbReference type="PANTHER" id="PTHR30204">
    <property type="entry name" value="REDOX-CYCLING DRUG-SENSING TRANSCRIPTIONAL ACTIVATOR SOXR"/>
    <property type="match status" value="1"/>
</dbReference>
<dbReference type="GO" id="GO:0003700">
    <property type="term" value="F:DNA-binding transcription factor activity"/>
    <property type="evidence" value="ECO:0007669"/>
    <property type="project" value="InterPro"/>
</dbReference>
<dbReference type="EMBL" id="CP011545">
    <property type="protein sequence ID" value="AKK08045.1"/>
    <property type="molecule type" value="Genomic_DNA"/>
</dbReference>
<dbReference type="RefSeq" id="WP_047254174.1">
    <property type="nucleotide sequence ID" value="NZ_CP011545.1"/>
</dbReference>
<dbReference type="OrthoDB" id="9802039at2"/>
<feature type="domain" description="HTH merR-type" evidence="5">
    <location>
        <begin position="1"/>
        <end position="68"/>
    </location>
</feature>
<dbReference type="InterPro" id="IPR009061">
    <property type="entry name" value="DNA-bd_dom_put_sf"/>
</dbReference>
<organism evidence="6 7">
    <name type="scientific">Corynebacterium testudinoris</name>
    <dbReference type="NCBI Taxonomy" id="136857"/>
    <lineage>
        <taxon>Bacteria</taxon>
        <taxon>Bacillati</taxon>
        <taxon>Actinomycetota</taxon>
        <taxon>Actinomycetes</taxon>
        <taxon>Mycobacteriales</taxon>
        <taxon>Corynebacteriaceae</taxon>
        <taxon>Corynebacterium</taxon>
    </lineage>
</organism>
<dbReference type="AlphaFoldDB" id="A0A0G3H5K0"/>
<dbReference type="PANTHER" id="PTHR30204:SF69">
    <property type="entry name" value="MERR-FAMILY TRANSCRIPTIONAL REGULATOR"/>
    <property type="match status" value="1"/>
</dbReference>
<reference evidence="7" key="2">
    <citation type="submission" date="2015-05" db="EMBL/GenBank/DDBJ databases">
        <title>Complete genome sequence of Corynebacterium testudinoris DSM 44614, recovered from necrotic lesions in the mouth of a tortoise.</title>
        <authorList>
            <person name="Ruckert C."/>
            <person name="Albersmeier A."/>
            <person name="Winkler A."/>
            <person name="Tauch A."/>
        </authorList>
    </citation>
    <scope>NUCLEOTIDE SEQUENCE [LARGE SCALE GENOMIC DNA]</scope>
    <source>
        <strain evidence="7">DSM 44614</strain>
    </source>
</reference>
<dbReference type="SMART" id="SM00422">
    <property type="entry name" value="HTH_MERR"/>
    <property type="match status" value="1"/>
</dbReference>
<dbReference type="PROSITE" id="PS50937">
    <property type="entry name" value="HTH_MERR_2"/>
    <property type="match status" value="1"/>
</dbReference>
<keyword evidence="2" id="KW-0805">Transcription regulation</keyword>
<keyword evidence="1" id="KW-0678">Repressor</keyword>
<evidence type="ECO:0000256" key="2">
    <source>
        <dbReference type="ARBA" id="ARBA00023015"/>
    </source>
</evidence>
<dbReference type="PRINTS" id="PR00040">
    <property type="entry name" value="HTHMERR"/>
</dbReference>
<keyword evidence="3" id="KW-0238">DNA-binding</keyword>
<gene>
    <name evidence="6" type="ORF">CTEST_02950</name>
</gene>
<evidence type="ECO:0000256" key="3">
    <source>
        <dbReference type="ARBA" id="ARBA00023125"/>
    </source>
</evidence>
<evidence type="ECO:0000313" key="6">
    <source>
        <dbReference type="EMBL" id="AKK08045.1"/>
    </source>
</evidence>
<dbReference type="Pfam" id="PF13411">
    <property type="entry name" value="MerR_1"/>
    <property type="match status" value="1"/>
</dbReference>
<dbReference type="STRING" id="136857.CTEST_02950"/>
<evidence type="ECO:0000256" key="4">
    <source>
        <dbReference type="ARBA" id="ARBA00023163"/>
    </source>
</evidence>
<dbReference type="SUPFAM" id="SSF46955">
    <property type="entry name" value="Putative DNA-binding domain"/>
    <property type="match status" value="1"/>
</dbReference>
<keyword evidence="4" id="KW-0804">Transcription</keyword>
<protein>
    <submittedName>
        <fullName evidence="6">Putative transcriptional regulator</fullName>
    </submittedName>
</protein>
<sequence length="148" mass="16541">MRISEVAARSGLPATTLRYYESVGLVEAVRRLNGYRDYDDSVLERLAFIAAAKQLGMSLPDIADLLAVVDHDSCTRVRDVLHPQLVQRLREVDDHLANLQVLRDRLDDAATRLRACPDSQAPCRSECVLLDHQSATCPHPLNRKEGPL</sequence>
<evidence type="ECO:0000256" key="1">
    <source>
        <dbReference type="ARBA" id="ARBA00022491"/>
    </source>
</evidence>